<evidence type="ECO:0000313" key="2">
    <source>
        <dbReference type="EMBL" id="PPK60748.1"/>
    </source>
</evidence>
<keyword evidence="2" id="KW-0238">DNA-binding</keyword>
<dbReference type="InterPro" id="IPR004401">
    <property type="entry name" value="YbaB/EbfC"/>
</dbReference>
<gene>
    <name evidence="2" type="ORF">CLV40_1486</name>
</gene>
<sequence>MSADLERLTAEFEGFQARIRQAEARFSGVGQMQEQLAELEVVAISPDRSVRVVAGAGGAVKDIQLTPDALRQAAPTLAAAIMTTLREAVAEAVRRQVAIVDETVGGELGANTSEHVRQAQAEAWAAGAGTATQYQPSQPRAARSDDDDFSHDSIYGSRG</sequence>
<feature type="region of interest" description="Disordered" evidence="1">
    <location>
        <begin position="124"/>
        <end position="159"/>
    </location>
</feature>
<dbReference type="InterPro" id="IPR036894">
    <property type="entry name" value="YbaB-like_sf"/>
</dbReference>
<protein>
    <submittedName>
        <fullName evidence="2">DNA-binding protein YbaB</fullName>
    </submittedName>
</protein>
<dbReference type="EMBL" id="PTIX01000048">
    <property type="protein sequence ID" value="PPK60748.1"/>
    <property type="molecule type" value="Genomic_DNA"/>
</dbReference>
<proteinExistence type="predicted"/>
<keyword evidence="3" id="KW-1185">Reference proteome</keyword>
<dbReference type="Pfam" id="PF02575">
    <property type="entry name" value="YbaB_DNA_bd"/>
    <property type="match status" value="1"/>
</dbReference>
<accession>A0A2S6GB76</accession>
<dbReference type="Proteomes" id="UP000239203">
    <property type="component" value="Unassembled WGS sequence"/>
</dbReference>
<organism evidence="2 3">
    <name type="scientific">Actinokineospora auranticolor</name>
    <dbReference type="NCBI Taxonomy" id="155976"/>
    <lineage>
        <taxon>Bacteria</taxon>
        <taxon>Bacillati</taxon>
        <taxon>Actinomycetota</taxon>
        <taxon>Actinomycetes</taxon>
        <taxon>Pseudonocardiales</taxon>
        <taxon>Pseudonocardiaceae</taxon>
        <taxon>Actinokineospora</taxon>
    </lineage>
</organism>
<feature type="compositionally biased region" description="Low complexity" evidence="1">
    <location>
        <begin position="124"/>
        <end position="135"/>
    </location>
</feature>
<comment type="caution">
    <text evidence="2">The sequence shown here is derived from an EMBL/GenBank/DDBJ whole genome shotgun (WGS) entry which is preliminary data.</text>
</comment>
<dbReference type="Gene3D" id="3.30.1310.10">
    <property type="entry name" value="Nucleoid-associated protein YbaB-like domain"/>
    <property type="match status" value="1"/>
</dbReference>
<dbReference type="OrthoDB" id="3630067at2"/>
<evidence type="ECO:0000313" key="3">
    <source>
        <dbReference type="Proteomes" id="UP000239203"/>
    </source>
</evidence>
<evidence type="ECO:0000256" key="1">
    <source>
        <dbReference type="SAM" id="MobiDB-lite"/>
    </source>
</evidence>
<dbReference type="SUPFAM" id="SSF82607">
    <property type="entry name" value="YbaB-like"/>
    <property type="match status" value="1"/>
</dbReference>
<dbReference type="AlphaFoldDB" id="A0A2S6GB76"/>
<dbReference type="GO" id="GO:0003677">
    <property type="term" value="F:DNA binding"/>
    <property type="evidence" value="ECO:0007669"/>
    <property type="project" value="UniProtKB-KW"/>
</dbReference>
<name>A0A2S6GB76_9PSEU</name>
<dbReference type="RefSeq" id="WP_104483634.1">
    <property type="nucleotide sequence ID" value="NZ_CP154825.1"/>
</dbReference>
<reference evidence="2 3" key="1">
    <citation type="submission" date="2018-02" db="EMBL/GenBank/DDBJ databases">
        <title>Genomic Encyclopedia of Archaeal and Bacterial Type Strains, Phase II (KMG-II): from individual species to whole genera.</title>
        <authorList>
            <person name="Goeker M."/>
        </authorList>
    </citation>
    <scope>NUCLEOTIDE SEQUENCE [LARGE SCALE GENOMIC DNA]</scope>
    <source>
        <strain evidence="2 3">YU 961-1</strain>
    </source>
</reference>